<proteinExistence type="predicted"/>
<dbReference type="EMBL" id="FQVH01000023">
    <property type="protein sequence ID" value="SHF44942.1"/>
    <property type="molecule type" value="Genomic_DNA"/>
</dbReference>
<dbReference type="Proteomes" id="UP000184088">
    <property type="component" value="Unassembled WGS sequence"/>
</dbReference>
<dbReference type="SUPFAM" id="SSF52980">
    <property type="entry name" value="Restriction endonuclease-like"/>
    <property type="match status" value="1"/>
</dbReference>
<name>A0A1M5BRS9_9THEO</name>
<sequence>MNIKFTDAVFLIGTNPLPNYVTLKYFLNENQNLKRVWFIYSERNEGIKQESTYELAHNIEDVITKEFPARILQFEYVGLTDASRGDDIVNDLETKFLGKINLKENPVFNLNYTGGTKSMAVHMYKFMEEHFRNRCTYSYLDARNDELIFDRMPSECVMSMKEYVDVKIDDLLELHGYKKDDKKDTKSKKNKEDNFFYDSILDKFEEMIEKGTLEEEYINKWIKNFVNKVFLYERNGRMEFISSKKMFMKNFENDELKRNIQDLFLNNTTDNMKIILSMIPEDISIMKSDGTLWLPEESTSNSEYEKRIYPIKEYLRGKWLERYVYRVISDGLKNDDEFSEKFDSEHHEKGKIKIATNLEIKRPGANKDFEVDVVILYGYKLCVISCTTDPTEFICKEKGFEVLHRAKQIGGDEAKAILITCLGKDDKGNLRTDVVKEDLRDISGSMVDSLEVLGVYDLNRNYLWNFIKNHIKKL</sequence>
<dbReference type="RefSeq" id="WP_073344644.1">
    <property type="nucleotide sequence ID" value="NZ_FQVH01000023.1"/>
</dbReference>
<dbReference type="AlphaFoldDB" id="A0A1M5BRS9"/>
<dbReference type="Pfam" id="PF23400">
    <property type="entry name" value="CARF_Card1"/>
    <property type="match status" value="1"/>
</dbReference>
<gene>
    <name evidence="2" type="ORF">SAMN02746089_01938</name>
</gene>
<evidence type="ECO:0000313" key="3">
    <source>
        <dbReference type="Proteomes" id="UP000184088"/>
    </source>
</evidence>
<accession>A0A1M5BRS9</accession>
<protein>
    <recommendedName>
        <fullName evidence="1">Card1 CARF domain-containing protein</fullName>
    </recommendedName>
</protein>
<dbReference type="InterPro" id="IPR056339">
    <property type="entry name" value="CARF_Card1"/>
</dbReference>
<keyword evidence="3" id="KW-1185">Reference proteome</keyword>
<dbReference type="STRING" id="1121256.SAMN02746089_01938"/>
<reference evidence="2 3" key="1">
    <citation type="submission" date="2016-11" db="EMBL/GenBank/DDBJ databases">
        <authorList>
            <person name="Jaros S."/>
            <person name="Januszkiewicz K."/>
            <person name="Wedrychowicz H."/>
        </authorList>
    </citation>
    <scope>NUCLEOTIDE SEQUENCE [LARGE SCALE GENOMIC DNA]</scope>
    <source>
        <strain evidence="2 3">DSM 17918</strain>
    </source>
</reference>
<evidence type="ECO:0000259" key="1">
    <source>
        <dbReference type="Pfam" id="PF23400"/>
    </source>
</evidence>
<dbReference type="GO" id="GO:0003676">
    <property type="term" value="F:nucleic acid binding"/>
    <property type="evidence" value="ECO:0007669"/>
    <property type="project" value="InterPro"/>
</dbReference>
<evidence type="ECO:0000313" key="2">
    <source>
        <dbReference type="EMBL" id="SHF44942.1"/>
    </source>
</evidence>
<organism evidence="2 3">
    <name type="scientific">Caldanaerobius fijiensis DSM 17918</name>
    <dbReference type="NCBI Taxonomy" id="1121256"/>
    <lineage>
        <taxon>Bacteria</taxon>
        <taxon>Bacillati</taxon>
        <taxon>Bacillota</taxon>
        <taxon>Clostridia</taxon>
        <taxon>Thermoanaerobacterales</taxon>
        <taxon>Thermoanaerobacteraceae</taxon>
        <taxon>Caldanaerobius</taxon>
    </lineage>
</organism>
<dbReference type="OrthoDB" id="9797116at2"/>
<dbReference type="InterPro" id="IPR011856">
    <property type="entry name" value="tRNA_endonuc-like_dom_sf"/>
</dbReference>
<dbReference type="Gene3D" id="3.40.50.10770">
    <property type="entry name" value="Hypothetical protein VC1899 like domain (Restriction endonuclease-like)"/>
    <property type="match status" value="1"/>
</dbReference>
<dbReference type="InterPro" id="IPR011335">
    <property type="entry name" value="Restrct_endonuc-II-like"/>
</dbReference>
<dbReference type="Gene3D" id="3.40.1350.10">
    <property type="match status" value="1"/>
</dbReference>
<feature type="domain" description="Card1 CARF" evidence="1">
    <location>
        <begin position="9"/>
        <end position="148"/>
    </location>
</feature>